<keyword evidence="4 9" id="KW-0805">Transcription regulation</keyword>
<dbReference type="AlphaFoldDB" id="A0AAV8Q885"/>
<dbReference type="PANTHER" id="PTHR31992:SF316">
    <property type="entry name" value="DOF ZINC FINGER PROTEIN DOF1.2"/>
    <property type="match status" value="1"/>
</dbReference>
<feature type="region of interest" description="Disordered" evidence="10">
    <location>
        <begin position="164"/>
        <end position="190"/>
    </location>
</feature>
<dbReference type="InterPro" id="IPR045174">
    <property type="entry name" value="Dof"/>
</dbReference>
<comment type="caution">
    <text evidence="13">The sequence shown here is derived from an EMBL/GenBank/DDBJ whole genome shotgun (WGS) entry which is preliminary data.</text>
</comment>
<name>A0AAV8Q885_ENSVE</name>
<evidence type="ECO:0000256" key="2">
    <source>
        <dbReference type="ARBA" id="ARBA00022771"/>
    </source>
</evidence>
<dbReference type="GO" id="GO:0003700">
    <property type="term" value="F:DNA-binding transcription factor activity"/>
    <property type="evidence" value="ECO:0007669"/>
    <property type="project" value="UniProtKB-UniRule"/>
</dbReference>
<feature type="transmembrane region" description="Helical" evidence="11">
    <location>
        <begin position="34"/>
        <end position="55"/>
    </location>
</feature>
<evidence type="ECO:0000256" key="11">
    <source>
        <dbReference type="SAM" id="Phobius"/>
    </source>
</evidence>
<keyword evidence="11" id="KW-1133">Transmembrane helix</keyword>
<dbReference type="PROSITE" id="PS50884">
    <property type="entry name" value="ZF_DOF_2"/>
    <property type="match status" value="1"/>
</dbReference>
<keyword evidence="1 9" id="KW-0479">Metal-binding</keyword>
<keyword evidence="2 8" id="KW-0863">Zinc-finger</keyword>
<dbReference type="Proteomes" id="UP001222027">
    <property type="component" value="Unassembled WGS sequence"/>
</dbReference>
<organism evidence="13 14">
    <name type="scientific">Ensete ventricosum</name>
    <name type="common">Abyssinian banana</name>
    <name type="synonym">Musa ensete</name>
    <dbReference type="NCBI Taxonomy" id="4639"/>
    <lineage>
        <taxon>Eukaryota</taxon>
        <taxon>Viridiplantae</taxon>
        <taxon>Streptophyta</taxon>
        <taxon>Embryophyta</taxon>
        <taxon>Tracheophyta</taxon>
        <taxon>Spermatophyta</taxon>
        <taxon>Magnoliopsida</taxon>
        <taxon>Liliopsida</taxon>
        <taxon>Zingiberales</taxon>
        <taxon>Musaceae</taxon>
        <taxon>Ensete</taxon>
    </lineage>
</organism>
<feature type="compositionally biased region" description="Basic and acidic residues" evidence="10">
    <location>
        <begin position="178"/>
        <end position="189"/>
    </location>
</feature>
<evidence type="ECO:0000259" key="12">
    <source>
        <dbReference type="PROSITE" id="PS50884"/>
    </source>
</evidence>
<dbReference type="EMBL" id="JAQQAF010000002">
    <property type="protein sequence ID" value="KAJ8506411.1"/>
    <property type="molecule type" value="Genomic_DNA"/>
</dbReference>
<evidence type="ECO:0000256" key="1">
    <source>
        <dbReference type="ARBA" id="ARBA00022723"/>
    </source>
</evidence>
<proteinExistence type="predicted"/>
<dbReference type="Pfam" id="PF02701">
    <property type="entry name" value="Zn_ribbon_Dof"/>
    <property type="match status" value="1"/>
</dbReference>
<keyword evidence="5 8" id="KW-0238">DNA-binding</keyword>
<evidence type="ECO:0000256" key="10">
    <source>
        <dbReference type="SAM" id="MobiDB-lite"/>
    </source>
</evidence>
<keyword evidence="6 9" id="KW-0804">Transcription</keyword>
<dbReference type="GO" id="GO:0008270">
    <property type="term" value="F:zinc ion binding"/>
    <property type="evidence" value="ECO:0007669"/>
    <property type="project" value="UniProtKB-KW"/>
</dbReference>
<keyword evidence="3 9" id="KW-0862">Zinc</keyword>
<accession>A0AAV8Q885</accession>
<feature type="compositionally biased region" description="Low complexity" evidence="10">
    <location>
        <begin position="249"/>
        <end position="258"/>
    </location>
</feature>
<evidence type="ECO:0000313" key="14">
    <source>
        <dbReference type="Proteomes" id="UP001222027"/>
    </source>
</evidence>
<keyword evidence="7 8" id="KW-0539">Nucleus</keyword>
<dbReference type="InterPro" id="IPR003851">
    <property type="entry name" value="Znf_Dof"/>
</dbReference>
<evidence type="ECO:0000313" key="13">
    <source>
        <dbReference type="EMBL" id="KAJ8506411.1"/>
    </source>
</evidence>
<evidence type="ECO:0000256" key="9">
    <source>
        <dbReference type="RuleBase" id="RU369094"/>
    </source>
</evidence>
<sequence>MFESFMPASWFPLHEGPPIVGSILMLLVAAPSRAALSFFSSWLSLVVWCSALFLWPARKPGGYQRPSVAQQGEKTDDVIFLVGLDVSSLKCQASESSTTTTTSLTRYERQSPHHNPSWSAAGIPLLRIASSSSSSSVEVCMDTPRWRPQAVGLVDPMLQEFASSTDKSDTCTTTRPQTAERRPRPHKEQALGCPRCNSTNTKFCYYNNYSLAQPRYYCRSCRRYWTEGGSLRNVPVGGGSRKNKRYSPTTAAAANSSSSASVEAVLATVSTSKTSHADRVPPSIWLSTSSEAPKFHEGHDRNLAFRQHGLPEHSDFPTLESSSGRAAVGAHTAIELLLVPNARGSGPFMPMPMPLSDYSTGFGLKEFRPPTIGFPYGISGGSSGGYESLRRVQESDDGKLLLPFEDLRPVVHPNNVADRGPTAGDPPRFWNGIIGGGGSW</sequence>
<keyword evidence="11" id="KW-0472">Membrane</keyword>
<protein>
    <recommendedName>
        <fullName evidence="9">Dof zinc finger protein</fullName>
    </recommendedName>
</protein>
<keyword evidence="11" id="KW-0812">Transmembrane</keyword>
<keyword evidence="14" id="KW-1185">Reference proteome</keyword>
<evidence type="ECO:0000256" key="4">
    <source>
        <dbReference type="ARBA" id="ARBA00023015"/>
    </source>
</evidence>
<reference evidence="13 14" key="1">
    <citation type="submission" date="2022-12" db="EMBL/GenBank/DDBJ databases">
        <title>Chromosome-scale assembly of the Ensete ventricosum genome.</title>
        <authorList>
            <person name="Dussert Y."/>
            <person name="Stocks J."/>
            <person name="Wendawek A."/>
            <person name="Woldeyes F."/>
            <person name="Nichols R.A."/>
            <person name="Borrell J.S."/>
        </authorList>
    </citation>
    <scope>NUCLEOTIDE SEQUENCE [LARGE SCALE GENOMIC DNA]</scope>
    <source>
        <strain evidence="14">cv. Maze</strain>
        <tissue evidence="13">Seeds</tissue>
    </source>
</reference>
<dbReference type="GO" id="GO:0005634">
    <property type="term" value="C:nucleus"/>
    <property type="evidence" value="ECO:0007669"/>
    <property type="project" value="UniProtKB-SubCell"/>
</dbReference>
<dbReference type="PROSITE" id="PS01361">
    <property type="entry name" value="ZF_DOF_1"/>
    <property type="match status" value="1"/>
</dbReference>
<gene>
    <name evidence="13" type="ORF">OPV22_007297</name>
</gene>
<evidence type="ECO:0000256" key="7">
    <source>
        <dbReference type="ARBA" id="ARBA00023242"/>
    </source>
</evidence>
<evidence type="ECO:0000256" key="3">
    <source>
        <dbReference type="ARBA" id="ARBA00022833"/>
    </source>
</evidence>
<evidence type="ECO:0000256" key="6">
    <source>
        <dbReference type="ARBA" id="ARBA00023163"/>
    </source>
</evidence>
<feature type="region of interest" description="Disordered" evidence="10">
    <location>
        <begin position="232"/>
        <end position="258"/>
    </location>
</feature>
<comment type="subcellular location">
    <subcellularLocation>
        <location evidence="8 9">Nucleus</location>
    </subcellularLocation>
</comment>
<dbReference type="GO" id="GO:0003677">
    <property type="term" value="F:DNA binding"/>
    <property type="evidence" value="ECO:0007669"/>
    <property type="project" value="UniProtKB-UniRule"/>
</dbReference>
<comment type="function">
    <text evidence="9">Transcription factor that binds specifically to a 5'-AA[AG]G-3' consensus core sequence.</text>
</comment>
<dbReference type="PANTHER" id="PTHR31992">
    <property type="entry name" value="DOF ZINC FINGER PROTEIN DOF1.4-RELATED"/>
    <property type="match status" value="1"/>
</dbReference>
<feature type="domain" description="Dof-type" evidence="12">
    <location>
        <begin position="191"/>
        <end position="245"/>
    </location>
</feature>
<evidence type="ECO:0000256" key="8">
    <source>
        <dbReference type="PROSITE-ProRule" id="PRU00071"/>
    </source>
</evidence>
<evidence type="ECO:0000256" key="5">
    <source>
        <dbReference type="ARBA" id="ARBA00023125"/>
    </source>
</evidence>